<evidence type="ECO:0000313" key="2">
    <source>
        <dbReference type="EMBL" id="MDM4017479.1"/>
    </source>
</evidence>
<sequence>MSGSPTRDHDSSIDPFDDSRVSIDELGTWLKRIRAENPTAPLIQLLDGCEVHRDLLVDLAALDLMLSWRRGHRTPTEEYLKQFPELAQSESSVLDLIDAEMCICRELKVSVDIDQLTKRFPDLATPILQLAYLDGAPIKGSGIESSIAASSDVLGSAGTAKPVIEPAGACNDGSSSAKPPNIGSSEFELQRELTIAGVDPLVGLQLVGPQEDNESPAPREDSIDVPLPIKPPDWMIGAKCIATTLGPLGRSWLVKGRDADRGDVVVMKVIPFPQTADQTQKTRILDLCEQASNVSHPCWVPPRIAAMNRSHLAVIRPWVFGTPLSDHNSERNRTADERLALAVRAAFAIAAAHRSGATHGSVRQSNMVLGHDHEVRLIDVGSSLRGWDRYFQHWHNDLSRSLAFRISSDTQALARWITGGLVASGRSAWVEPLCVDLEWSDAETSAVIGERLQAMLDRPPREKNKWWGRR</sequence>
<dbReference type="Proteomes" id="UP001239462">
    <property type="component" value="Unassembled WGS sequence"/>
</dbReference>
<evidence type="ECO:0000259" key="1">
    <source>
        <dbReference type="PROSITE" id="PS50011"/>
    </source>
</evidence>
<dbReference type="InterPro" id="IPR011009">
    <property type="entry name" value="Kinase-like_dom_sf"/>
</dbReference>
<comment type="caution">
    <text evidence="2">The sequence shown here is derived from an EMBL/GenBank/DDBJ whole genome shotgun (WGS) entry which is preliminary data.</text>
</comment>
<organism evidence="2 3">
    <name type="scientific">Roseiconus lacunae</name>
    <dbReference type="NCBI Taxonomy" id="2605694"/>
    <lineage>
        <taxon>Bacteria</taxon>
        <taxon>Pseudomonadati</taxon>
        <taxon>Planctomycetota</taxon>
        <taxon>Planctomycetia</taxon>
        <taxon>Pirellulales</taxon>
        <taxon>Pirellulaceae</taxon>
        <taxon>Roseiconus</taxon>
    </lineage>
</organism>
<dbReference type="EMBL" id="JASZZN010000014">
    <property type="protein sequence ID" value="MDM4017479.1"/>
    <property type="molecule type" value="Genomic_DNA"/>
</dbReference>
<dbReference type="InterPro" id="IPR000719">
    <property type="entry name" value="Prot_kinase_dom"/>
</dbReference>
<reference evidence="2 3" key="1">
    <citation type="submission" date="2023-06" db="EMBL/GenBank/DDBJ databases">
        <title>Roseiconus lacunae JC819 isolated from Gulf of Mannar region, Tamil Nadu.</title>
        <authorList>
            <person name="Pk S."/>
            <person name="Ch S."/>
            <person name="Ch V.R."/>
        </authorList>
    </citation>
    <scope>NUCLEOTIDE SEQUENCE [LARGE SCALE GENOMIC DNA]</scope>
    <source>
        <strain evidence="2 3">JC819</strain>
    </source>
</reference>
<accession>A0ABT7PMH4</accession>
<dbReference type="SUPFAM" id="SSF56112">
    <property type="entry name" value="Protein kinase-like (PK-like)"/>
    <property type="match status" value="1"/>
</dbReference>
<keyword evidence="3" id="KW-1185">Reference proteome</keyword>
<dbReference type="Gene3D" id="1.10.510.10">
    <property type="entry name" value="Transferase(Phosphotransferase) domain 1"/>
    <property type="match status" value="1"/>
</dbReference>
<proteinExistence type="predicted"/>
<dbReference type="RefSeq" id="WP_289164946.1">
    <property type="nucleotide sequence ID" value="NZ_JASZZN010000014.1"/>
</dbReference>
<protein>
    <recommendedName>
        <fullName evidence="1">Protein kinase domain-containing protein</fullName>
    </recommendedName>
</protein>
<evidence type="ECO:0000313" key="3">
    <source>
        <dbReference type="Proteomes" id="UP001239462"/>
    </source>
</evidence>
<dbReference type="PROSITE" id="PS50011">
    <property type="entry name" value="PROTEIN_KINASE_DOM"/>
    <property type="match status" value="1"/>
</dbReference>
<feature type="domain" description="Protein kinase" evidence="1">
    <location>
        <begin position="239"/>
        <end position="470"/>
    </location>
</feature>
<gene>
    <name evidence="2" type="ORF">QTN89_18670</name>
</gene>
<name>A0ABT7PMH4_9BACT</name>